<evidence type="ECO:0000256" key="1">
    <source>
        <dbReference type="ARBA" id="ARBA00001633"/>
    </source>
</evidence>
<gene>
    <name evidence="9" type="primary">trpC</name>
    <name evidence="11" type="ORF">DL897_13185</name>
</gene>
<dbReference type="PANTHER" id="PTHR22854:SF2">
    <property type="entry name" value="INDOLE-3-GLYCEROL-PHOSPHATE SYNTHASE"/>
    <property type="match status" value="1"/>
</dbReference>
<accession>A0A364K2T3</accession>
<proteinExistence type="inferred from homology"/>
<evidence type="ECO:0000256" key="7">
    <source>
        <dbReference type="ARBA" id="ARBA00023141"/>
    </source>
</evidence>
<dbReference type="NCBIfam" id="NF001377">
    <property type="entry name" value="PRK00278.2-4"/>
    <property type="match status" value="1"/>
</dbReference>
<dbReference type="RefSeq" id="WP_113659622.1">
    <property type="nucleotide sequence ID" value="NZ_KZ845670.1"/>
</dbReference>
<dbReference type="PANTHER" id="PTHR22854">
    <property type="entry name" value="TRYPTOPHAN BIOSYNTHESIS PROTEIN"/>
    <property type="match status" value="1"/>
</dbReference>
<dbReference type="OrthoDB" id="9804217at2"/>
<keyword evidence="6 9" id="KW-0822">Tryptophan biosynthesis</keyword>
<evidence type="ECO:0000259" key="10">
    <source>
        <dbReference type="Pfam" id="PF00218"/>
    </source>
</evidence>
<evidence type="ECO:0000256" key="3">
    <source>
        <dbReference type="ARBA" id="ARBA00008737"/>
    </source>
</evidence>
<evidence type="ECO:0000256" key="4">
    <source>
        <dbReference type="ARBA" id="ARBA00022605"/>
    </source>
</evidence>
<protein>
    <recommendedName>
        <fullName evidence="9">Indole-3-glycerol phosphate synthase</fullName>
        <shortName evidence="9">IGPS</shortName>
        <ecNumber evidence="9">4.1.1.48</ecNumber>
    </recommendedName>
</protein>
<comment type="catalytic activity">
    <reaction evidence="1 9">
        <text>1-(2-carboxyphenylamino)-1-deoxy-D-ribulose 5-phosphate + H(+) = (1S,2R)-1-C-(indol-3-yl)glycerol 3-phosphate + CO2 + H2O</text>
        <dbReference type="Rhea" id="RHEA:23476"/>
        <dbReference type="ChEBI" id="CHEBI:15377"/>
        <dbReference type="ChEBI" id="CHEBI:15378"/>
        <dbReference type="ChEBI" id="CHEBI:16526"/>
        <dbReference type="ChEBI" id="CHEBI:58613"/>
        <dbReference type="ChEBI" id="CHEBI:58866"/>
        <dbReference type="EC" id="4.1.1.48"/>
    </reaction>
</comment>
<dbReference type="Proteomes" id="UP000251213">
    <property type="component" value="Unassembled WGS sequence"/>
</dbReference>
<evidence type="ECO:0000256" key="8">
    <source>
        <dbReference type="ARBA" id="ARBA00023239"/>
    </source>
</evidence>
<dbReference type="PROSITE" id="PS00614">
    <property type="entry name" value="IGPS"/>
    <property type="match status" value="1"/>
</dbReference>
<evidence type="ECO:0000256" key="5">
    <source>
        <dbReference type="ARBA" id="ARBA00022793"/>
    </source>
</evidence>
<dbReference type="InterPro" id="IPR045186">
    <property type="entry name" value="Indole-3-glycerol_P_synth"/>
</dbReference>
<keyword evidence="12" id="KW-1185">Reference proteome</keyword>
<dbReference type="SUPFAM" id="SSF51366">
    <property type="entry name" value="Ribulose-phoshate binding barrel"/>
    <property type="match status" value="1"/>
</dbReference>
<reference evidence="11 12" key="2">
    <citation type="submission" date="2018-06" db="EMBL/GenBank/DDBJ databases">
        <authorList>
            <person name="Zhirakovskaya E."/>
        </authorList>
    </citation>
    <scope>NUCLEOTIDE SEQUENCE [LARGE SCALE GENOMIC DNA]</scope>
    <source>
        <strain evidence="11 12">FBKL4.011</strain>
    </source>
</reference>
<dbReference type="EC" id="4.1.1.48" evidence="9"/>
<dbReference type="InterPro" id="IPR013785">
    <property type="entry name" value="Aldolase_TIM"/>
</dbReference>
<evidence type="ECO:0000256" key="6">
    <source>
        <dbReference type="ARBA" id="ARBA00022822"/>
    </source>
</evidence>
<dbReference type="InterPro" id="IPR001468">
    <property type="entry name" value="Indole-3-GlycerolPSynthase_CS"/>
</dbReference>
<sequence>MHILDRIVEVKQQEVAQISWTEQDFQQAKQLPPCISLAKALQESTSLGIIAEVKPASPSKGVIRQQVDPGKIAQGYERAGAKAISVLTDTSFFKASNENLVKVKQSVQIPVLRKDFIIDPSQILESKYLGADAILLIATILSADQLNEFVKIAHQLQMEVLVEVHEASELDKALACDADVFGINNRDLTTFTVDIKQTERILQIAQPLIPVISESGVLSQEDAQKIATMGVDGVLIGEYFMRQPDPEKAVQDMVGVLG</sequence>
<reference evidence="11 12" key="1">
    <citation type="submission" date="2018-06" db="EMBL/GenBank/DDBJ databases">
        <title>Thermoflavimicrobium daqus sp. nov., a thermophilic microbe isolated from Moutai-flavour Daqu.</title>
        <authorList>
            <person name="Wang X."/>
            <person name="Zhou H."/>
        </authorList>
    </citation>
    <scope>NUCLEOTIDE SEQUENCE [LARGE SCALE GENOMIC DNA]</scope>
    <source>
        <strain evidence="11 12">FBKL4.011</strain>
    </source>
</reference>
<dbReference type="Pfam" id="PF00218">
    <property type="entry name" value="IGPS"/>
    <property type="match status" value="1"/>
</dbReference>
<evidence type="ECO:0000256" key="9">
    <source>
        <dbReference type="HAMAP-Rule" id="MF_00134"/>
    </source>
</evidence>
<evidence type="ECO:0000313" key="12">
    <source>
        <dbReference type="Proteomes" id="UP000251213"/>
    </source>
</evidence>
<dbReference type="InterPro" id="IPR011060">
    <property type="entry name" value="RibuloseP-bd_barrel"/>
</dbReference>
<keyword evidence="4 9" id="KW-0028">Amino-acid biosynthesis</keyword>
<evidence type="ECO:0000256" key="2">
    <source>
        <dbReference type="ARBA" id="ARBA00004696"/>
    </source>
</evidence>
<keyword evidence="7 9" id="KW-0057">Aromatic amino acid biosynthesis</keyword>
<keyword evidence="5 9" id="KW-0210">Decarboxylase</keyword>
<keyword evidence="8 9" id="KW-0456">Lyase</keyword>
<dbReference type="EMBL" id="QJKK01000008">
    <property type="protein sequence ID" value="RAL22619.1"/>
    <property type="molecule type" value="Genomic_DNA"/>
</dbReference>
<dbReference type="GO" id="GO:0000162">
    <property type="term" value="P:L-tryptophan biosynthetic process"/>
    <property type="evidence" value="ECO:0007669"/>
    <property type="project" value="UniProtKB-UniRule"/>
</dbReference>
<comment type="similarity">
    <text evidence="3 9">Belongs to the TrpC family.</text>
</comment>
<dbReference type="GO" id="GO:0004425">
    <property type="term" value="F:indole-3-glycerol-phosphate synthase activity"/>
    <property type="evidence" value="ECO:0007669"/>
    <property type="project" value="UniProtKB-UniRule"/>
</dbReference>
<name>A0A364K2T3_9BACL</name>
<comment type="caution">
    <text evidence="11">The sequence shown here is derived from an EMBL/GenBank/DDBJ whole genome shotgun (WGS) entry which is preliminary data.</text>
</comment>
<dbReference type="UniPathway" id="UPA00035">
    <property type="reaction ID" value="UER00043"/>
</dbReference>
<dbReference type="AlphaFoldDB" id="A0A364K2T3"/>
<dbReference type="FunFam" id="3.20.20.70:FF:000024">
    <property type="entry name" value="Indole-3-glycerol phosphate synthase"/>
    <property type="match status" value="1"/>
</dbReference>
<feature type="domain" description="Indole-3-glycerol phosphate synthase" evidence="10">
    <location>
        <begin position="4"/>
        <end position="252"/>
    </location>
</feature>
<evidence type="ECO:0000313" key="11">
    <source>
        <dbReference type="EMBL" id="RAL22619.1"/>
    </source>
</evidence>
<dbReference type="HAMAP" id="MF_00134_B">
    <property type="entry name" value="IGPS_B"/>
    <property type="match status" value="1"/>
</dbReference>
<dbReference type="CDD" id="cd00331">
    <property type="entry name" value="IGPS"/>
    <property type="match status" value="1"/>
</dbReference>
<dbReference type="Gene3D" id="3.20.20.70">
    <property type="entry name" value="Aldolase class I"/>
    <property type="match status" value="1"/>
</dbReference>
<comment type="pathway">
    <text evidence="2 9">Amino-acid biosynthesis; L-tryptophan biosynthesis; L-tryptophan from chorismate: step 4/5.</text>
</comment>
<dbReference type="GO" id="GO:0004640">
    <property type="term" value="F:phosphoribosylanthranilate isomerase activity"/>
    <property type="evidence" value="ECO:0007669"/>
    <property type="project" value="TreeGrafter"/>
</dbReference>
<organism evidence="11 12">
    <name type="scientific">Thermoflavimicrobium daqui</name>
    <dbReference type="NCBI Taxonomy" id="2137476"/>
    <lineage>
        <taxon>Bacteria</taxon>
        <taxon>Bacillati</taxon>
        <taxon>Bacillota</taxon>
        <taxon>Bacilli</taxon>
        <taxon>Bacillales</taxon>
        <taxon>Thermoactinomycetaceae</taxon>
        <taxon>Thermoflavimicrobium</taxon>
    </lineage>
</organism>
<dbReference type="InterPro" id="IPR013798">
    <property type="entry name" value="Indole-3-glycerol_P_synth_dom"/>
</dbReference>